<dbReference type="Gene3D" id="3.30.70.1820">
    <property type="entry name" value="L1 transposable element, RRM domain"/>
    <property type="match status" value="1"/>
</dbReference>
<keyword evidence="3" id="KW-1185">Reference proteome</keyword>
<dbReference type="EMBL" id="CALNXJ010000021">
    <property type="protein sequence ID" value="CAH3125333.1"/>
    <property type="molecule type" value="Genomic_DNA"/>
</dbReference>
<evidence type="ECO:0000256" key="1">
    <source>
        <dbReference type="SAM" id="Coils"/>
    </source>
</evidence>
<dbReference type="Proteomes" id="UP001159428">
    <property type="component" value="Unassembled WGS sequence"/>
</dbReference>
<proteinExistence type="predicted"/>
<name>A0AAU9WTJ7_9CNID</name>
<dbReference type="AlphaFoldDB" id="A0AAU9WTJ7"/>
<dbReference type="PANTHER" id="PTHR11505">
    <property type="entry name" value="L1 TRANSPOSABLE ELEMENT-RELATED"/>
    <property type="match status" value="1"/>
</dbReference>
<accession>A0AAU9WTJ7</accession>
<evidence type="ECO:0000313" key="2">
    <source>
        <dbReference type="EMBL" id="CAH3125333.1"/>
    </source>
</evidence>
<feature type="coiled-coil region" evidence="1">
    <location>
        <begin position="8"/>
        <end position="100"/>
    </location>
</feature>
<protein>
    <submittedName>
        <fullName evidence="2">Uncharacterized protein</fullName>
    </submittedName>
</protein>
<reference evidence="2 3" key="1">
    <citation type="submission" date="2022-05" db="EMBL/GenBank/DDBJ databases">
        <authorList>
            <consortium name="Genoscope - CEA"/>
            <person name="William W."/>
        </authorList>
    </citation>
    <scope>NUCLEOTIDE SEQUENCE [LARGE SCALE GENOMIC DNA]</scope>
</reference>
<keyword evidence="1" id="KW-0175">Coiled coil</keyword>
<comment type="caution">
    <text evidence="2">The sequence shown here is derived from an EMBL/GenBank/DDBJ whole genome shotgun (WGS) entry which is preliminary data.</text>
</comment>
<gene>
    <name evidence="2" type="ORF">PMEA_00012065</name>
</gene>
<dbReference type="InterPro" id="IPR004244">
    <property type="entry name" value="Transposase_22"/>
</dbReference>
<sequence length="251" mass="28574">MPDTEAKLDAVLAKMDELLAAKDEQESKLNAILMKLESLEKSQKKTAQDVDELKDSYKLLDHGVTEVKSALAEKANRKEIDALNKKIEDLENRSKRNNVVIWGLKEGAEKDCSSVEEFLEEELFSKHMGLDNIEVMRAHRTKINQAAASATAPQSRPIHVYLLRYPDKGRILKAAANTLKDNPFCDSQIFISDDVSKSVRSERAKLRKDHLKQLKEREGVQFAFIPWSVPAQILYKEIDSEGLKSFKIRHK</sequence>
<organism evidence="2 3">
    <name type="scientific">Pocillopora meandrina</name>
    <dbReference type="NCBI Taxonomy" id="46732"/>
    <lineage>
        <taxon>Eukaryota</taxon>
        <taxon>Metazoa</taxon>
        <taxon>Cnidaria</taxon>
        <taxon>Anthozoa</taxon>
        <taxon>Hexacorallia</taxon>
        <taxon>Scleractinia</taxon>
        <taxon>Astrocoeniina</taxon>
        <taxon>Pocilloporidae</taxon>
        <taxon>Pocillopora</taxon>
    </lineage>
</organism>
<evidence type="ECO:0000313" key="3">
    <source>
        <dbReference type="Proteomes" id="UP001159428"/>
    </source>
</evidence>